<name>A0A6J5U3L4_PRUAR</name>
<accession>A0A6J5U3L4</accession>
<proteinExistence type="predicted"/>
<organism evidence="1 3">
    <name type="scientific">Prunus armeniaca</name>
    <name type="common">Apricot</name>
    <name type="synonym">Armeniaca vulgaris</name>
    <dbReference type="NCBI Taxonomy" id="36596"/>
    <lineage>
        <taxon>Eukaryota</taxon>
        <taxon>Viridiplantae</taxon>
        <taxon>Streptophyta</taxon>
        <taxon>Embryophyta</taxon>
        <taxon>Tracheophyta</taxon>
        <taxon>Spermatophyta</taxon>
        <taxon>Magnoliopsida</taxon>
        <taxon>eudicotyledons</taxon>
        <taxon>Gunneridae</taxon>
        <taxon>Pentapetalae</taxon>
        <taxon>rosids</taxon>
        <taxon>fabids</taxon>
        <taxon>Rosales</taxon>
        <taxon>Rosaceae</taxon>
        <taxon>Amygdaloideae</taxon>
        <taxon>Amygdaleae</taxon>
        <taxon>Prunus</taxon>
    </lineage>
</organism>
<evidence type="ECO:0000313" key="3">
    <source>
        <dbReference type="Proteomes" id="UP000507222"/>
    </source>
</evidence>
<dbReference type="Proteomes" id="UP000507222">
    <property type="component" value="Unassembled WGS sequence"/>
</dbReference>
<evidence type="ECO:0000313" key="1">
    <source>
        <dbReference type="EMBL" id="CAB4269705.1"/>
    </source>
</evidence>
<evidence type="ECO:0000313" key="2">
    <source>
        <dbReference type="EMBL" id="CAB4300100.1"/>
    </source>
</evidence>
<keyword evidence="4" id="KW-1185">Reference proteome</keyword>
<sequence>MEQNDTDSTALQIKHIDVDIVFHYASLEATANWVVEHENNPNIMPSVLVNTKVEAPKPSLTLEQLKAKQQELREKARKKK</sequence>
<protein>
    <submittedName>
        <fullName evidence="1">Uncharacterized protein</fullName>
    </submittedName>
</protein>
<dbReference type="AlphaFoldDB" id="A0A6J5U3L4"/>
<dbReference type="EMBL" id="CAEKDK010000002">
    <property type="protein sequence ID" value="CAB4269705.1"/>
    <property type="molecule type" value="Genomic_DNA"/>
</dbReference>
<evidence type="ECO:0000313" key="4">
    <source>
        <dbReference type="Proteomes" id="UP000507245"/>
    </source>
</evidence>
<dbReference type="EMBL" id="CAEKKB010000002">
    <property type="protein sequence ID" value="CAB4300100.1"/>
    <property type="molecule type" value="Genomic_DNA"/>
</dbReference>
<dbReference type="OrthoDB" id="10254930at2759"/>
<dbReference type="Proteomes" id="UP000507245">
    <property type="component" value="Unassembled WGS sequence"/>
</dbReference>
<dbReference type="PANTHER" id="PTHR46713:SF1">
    <property type="entry name" value="F13M7.16 PROTEIN"/>
    <property type="match status" value="1"/>
</dbReference>
<dbReference type="PANTHER" id="PTHR46713">
    <property type="entry name" value="F13M7.16 PROTEIN"/>
    <property type="match status" value="1"/>
</dbReference>
<reference evidence="4" key="1">
    <citation type="journal article" date="2020" name="Genome Biol.">
        <title>Gamete binning: chromosome-level and haplotype-resolved genome assembly enabled by high-throughput single-cell sequencing of gamete genomes.</title>
        <authorList>
            <person name="Campoy J.A."/>
            <person name="Sun H."/>
            <person name="Goel M."/>
            <person name="Jiao W.-B."/>
            <person name="Folz-Donahue K."/>
            <person name="Wang N."/>
            <person name="Rubio M."/>
            <person name="Liu C."/>
            <person name="Kukat C."/>
            <person name="Ruiz D."/>
            <person name="Huettel B."/>
            <person name="Schneeberger K."/>
        </authorList>
    </citation>
    <scope>NUCLEOTIDE SEQUENCE [LARGE SCALE GENOMIC DNA]</scope>
    <source>
        <strain evidence="4">cv. Rojo Pasion</strain>
    </source>
</reference>
<gene>
    <name evidence="1" type="ORF">CURHAP_LOCUS15456</name>
    <name evidence="2" type="ORF">ORAREDHAP_LOCUS15007</name>
</gene>
<reference evidence="1 3" key="2">
    <citation type="submission" date="2020-05" db="EMBL/GenBank/DDBJ databases">
        <authorList>
            <person name="Campoy J."/>
            <person name="Schneeberger K."/>
            <person name="Spophaly S."/>
        </authorList>
    </citation>
    <scope>NUCLEOTIDE SEQUENCE [LARGE SCALE GENOMIC DNA]</scope>
    <source>
        <strain evidence="1">PruArmRojPasFocal</strain>
    </source>
</reference>